<feature type="transmembrane region" description="Helical" evidence="1">
    <location>
        <begin position="338"/>
        <end position="354"/>
    </location>
</feature>
<gene>
    <name evidence="2" type="ORF">PG2002B_1592</name>
</gene>
<evidence type="ECO:0000313" key="2">
    <source>
        <dbReference type="EMBL" id="RYQ36263.1"/>
    </source>
</evidence>
<feature type="transmembrane region" description="Helical" evidence="1">
    <location>
        <begin position="314"/>
        <end position="332"/>
    </location>
</feature>
<dbReference type="AlphaFoldDB" id="A0AB37X0F1"/>
<sequence length="613" mass="67640">MTTIEAITVSDDTEYPAEYRRQWSRARHSRNVRPKVDGGSSSGAKACTAISNWLLTIAYICEAVVLTFLLLLSLFTTCTFRKSNPNEPDPAQGLPGLVEIFDFHSGLPSFAFFVGAILLSGMLLLFTLFVSRIRREQLLVFLLVVVTALQIVWIAALELTTYHYPDSMSLMDGAAALVDGELQRFAPNYCQRYAEECASRPGSVPPAFSYFSRYPFQTGPMLWFAFAGTIFGANNIIAFQMLNAFAITGLVAALWHLGRLYGLDKHGQAAFAGLILSCVPLMMFAAFVYPNAVGFAITVAGVALTAQAFRIRRAWCSALMMIGGFLVCAIGVTFKSTFIILMLAAFIAIVLVVLRNRRWWQGLLGAVCLYGAHLLTKVPIAAVERITGQDFGKGLPMSSWIMLGVGMPPWGTPGWWTAMALQNYDKTSGDYRSQSELANTFIAERMHYFANHPEDAAQFFTNKLATEWSEPSFMTGYYSGSGNSAHHFSGLAKWMLAGSSGARLISFENVVQSLVYLLALIGIIVTIIEFFRLRHAPATTTADSVGDSTVFARTFLAAAFLGGFLCYVFWEAKGIYTLPFYLLLFPLAAYGVQTTIRAAHRRVTHMRSKKEQD</sequence>
<feature type="transmembrane region" description="Helical" evidence="1">
    <location>
        <begin position="222"/>
        <end position="255"/>
    </location>
</feature>
<proteinExistence type="predicted"/>
<organism evidence="2 3">
    <name type="scientific">Bifidobacterium pseudolongum subsp. globosum</name>
    <dbReference type="NCBI Taxonomy" id="1690"/>
    <lineage>
        <taxon>Bacteria</taxon>
        <taxon>Bacillati</taxon>
        <taxon>Actinomycetota</taxon>
        <taxon>Actinomycetes</taxon>
        <taxon>Bifidobacteriales</taxon>
        <taxon>Bifidobacteriaceae</taxon>
        <taxon>Bifidobacterium</taxon>
    </lineage>
</organism>
<name>A0AB37X0F1_9BIFI</name>
<evidence type="ECO:0000313" key="3">
    <source>
        <dbReference type="Proteomes" id="UP000292655"/>
    </source>
</evidence>
<evidence type="ECO:0000256" key="1">
    <source>
        <dbReference type="SAM" id="Phobius"/>
    </source>
</evidence>
<dbReference type="RefSeq" id="WP_129874539.1">
    <property type="nucleotide sequence ID" value="NZ_RYUX01000015.1"/>
</dbReference>
<keyword evidence="1" id="KW-1133">Transmembrane helix</keyword>
<evidence type="ECO:0008006" key="4">
    <source>
        <dbReference type="Google" id="ProtNLM"/>
    </source>
</evidence>
<accession>A0AB37X0F1</accession>
<reference evidence="2 3" key="1">
    <citation type="submission" date="2018-12" db="EMBL/GenBank/DDBJ databases">
        <title>Unveiling genomic diversity among members of the Bifidobacterium pseudolongum species, a widely distributed gut commensal of the animal kingdom.</title>
        <authorList>
            <person name="Lugli G.A."/>
            <person name="Duranti S."/>
            <person name="Albert K."/>
            <person name="Mancabelli L."/>
            <person name="Napoli S."/>
            <person name="Viappiani A."/>
            <person name="Anzalone R."/>
            <person name="Longhi G."/>
            <person name="Milani C."/>
            <person name="Turroni F."/>
            <person name="Alessandri G."/>
            <person name="Sela D.A."/>
            <person name="Van Sinderen D."/>
            <person name="Ventura M."/>
        </authorList>
    </citation>
    <scope>NUCLEOTIDE SEQUENCE [LARGE SCALE GENOMIC DNA]</scope>
    <source>
        <strain evidence="2 3">2002B</strain>
    </source>
</reference>
<dbReference type="Proteomes" id="UP000292655">
    <property type="component" value="Unassembled WGS sequence"/>
</dbReference>
<feature type="transmembrane region" description="Helical" evidence="1">
    <location>
        <begin position="138"/>
        <end position="156"/>
    </location>
</feature>
<protein>
    <recommendedName>
        <fullName evidence="4">Glycosyltransferase RgtA/B/C/D-like domain-containing protein</fullName>
    </recommendedName>
</protein>
<feature type="transmembrane region" description="Helical" evidence="1">
    <location>
        <begin position="110"/>
        <end position="131"/>
    </location>
</feature>
<dbReference type="EMBL" id="RYUX01000015">
    <property type="protein sequence ID" value="RYQ36263.1"/>
    <property type="molecule type" value="Genomic_DNA"/>
</dbReference>
<feature type="transmembrane region" description="Helical" evidence="1">
    <location>
        <begin position="53"/>
        <end position="75"/>
    </location>
</feature>
<feature type="transmembrane region" description="Helical" evidence="1">
    <location>
        <begin position="551"/>
        <end position="570"/>
    </location>
</feature>
<keyword evidence="1" id="KW-0472">Membrane</keyword>
<keyword evidence="1" id="KW-0812">Transmembrane</keyword>
<feature type="transmembrane region" description="Helical" evidence="1">
    <location>
        <begin position="292"/>
        <end position="309"/>
    </location>
</feature>
<comment type="caution">
    <text evidence="2">The sequence shown here is derived from an EMBL/GenBank/DDBJ whole genome shotgun (WGS) entry which is preliminary data.</text>
</comment>
<feature type="transmembrane region" description="Helical" evidence="1">
    <location>
        <begin position="576"/>
        <end position="599"/>
    </location>
</feature>
<feature type="transmembrane region" description="Helical" evidence="1">
    <location>
        <begin position="513"/>
        <end position="531"/>
    </location>
</feature>